<gene>
    <name evidence="1" type="ORF">B1A_21535</name>
</gene>
<keyword evidence="1" id="KW-0378">Hydrolase</keyword>
<protein>
    <submittedName>
        <fullName evidence="1">AP endonuclease, family 2</fullName>
    </submittedName>
</protein>
<comment type="caution">
    <text evidence="1">The sequence shown here is derived from an EMBL/GenBank/DDBJ whole genome shotgun (WGS) entry which is preliminary data.</text>
</comment>
<sequence length="151" mass="16635">GRTLRDGIADVHLLGLSAMEIQFIKVNPTVRPAFAEEVGRKPRELAQQLVVQVDPPGAKDARSPPFSLDTPIQRRDVLTTLTWSLAKEHADLATTRDIARALDVELTLHAPYYVDFFGSAQARERSIRQVQWSAVLAAGLGARLVVTHLGF</sequence>
<feature type="non-terminal residue" evidence="1">
    <location>
        <position position="151"/>
    </location>
</feature>
<dbReference type="Gene3D" id="3.20.20.150">
    <property type="entry name" value="Divalent-metal-dependent TIM barrel enzymes"/>
    <property type="match status" value="1"/>
</dbReference>
<reference evidence="1" key="2">
    <citation type="journal article" date="2014" name="ISME J.">
        <title>Microbial stratification in low pH oxic and suboxic macroscopic growths along an acid mine drainage.</title>
        <authorList>
            <person name="Mendez-Garcia C."/>
            <person name="Mesa V."/>
            <person name="Sprenger R.R."/>
            <person name="Richter M."/>
            <person name="Diez M.S."/>
            <person name="Solano J."/>
            <person name="Bargiela R."/>
            <person name="Golyshina O.V."/>
            <person name="Manteca A."/>
            <person name="Ramos J.L."/>
            <person name="Gallego J.R."/>
            <person name="Llorente I."/>
            <person name="Martins Dos Santos V.A."/>
            <person name="Jensen O.N."/>
            <person name="Pelaez A.I."/>
            <person name="Sanchez J."/>
            <person name="Ferrer M."/>
        </authorList>
    </citation>
    <scope>NUCLEOTIDE SEQUENCE</scope>
</reference>
<reference evidence="1" key="1">
    <citation type="submission" date="2013-08" db="EMBL/GenBank/DDBJ databases">
        <authorList>
            <person name="Mendez C."/>
            <person name="Richter M."/>
            <person name="Ferrer M."/>
            <person name="Sanchez J."/>
        </authorList>
    </citation>
    <scope>NUCLEOTIDE SEQUENCE</scope>
</reference>
<keyword evidence="1" id="KW-0540">Nuclease</keyword>
<dbReference type="SUPFAM" id="SSF51658">
    <property type="entry name" value="Xylose isomerase-like"/>
    <property type="match status" value="1"/>
</dbReference>
<proteinExistence type="predicted"/>
<keyword evidence="1" id="KW-0255">Endonuclease</keyword>
<feature type="non-terminal residue" evidence="1">
    <location>
        <position position="1"/>
    </location>
</feature>
<organism evidence="1">
    <name type="scientific">mine drainage metagenome</name>
    <dbReference type="NCBI Taxonomy" id="410659"/>
    <lineage>
        <taxon>unclassified sequences</taxon>
        <taxon>metagenomes</taxon>
        <taxon>ecological metagenomes</taxon>
    </lineage>
</organism>
<accession>T0ZG19</accession>
<dbReference type="AlphaFoldDB" id="T0ZG19"/>
<dbReference type="InterPro" id="IPR036237">
    <property type="entry name" value="Xyl_isomerase-like_sf"/>
</dbReference>
<dbReference type="GO" id="GO:0004519">
    <property type="term" value="F:endonuclease activity"/>
    <property type="evidence" value="ECO:0007669"/>
    <property type="project" value="UniProtKB-KW"/>
</dbReference>
<name>T0ZG19_9ZZZZ</name>
<evidence type="ECO:0000313" key="1">
    <source>
        <dbReference type="EMBL" id="EQD27829.1"/>
    </source>
</evidence>
<dbReference type="EMBL" id="AUZX01015912">
    <property type="protein sequence ID" value="EQD27829.1"/>
    <property type="molecule type" value="Genomic_DNA"/>
</dbReference>